<dbReference type="EMBL" id="CP043498">
    <property type="protein sequence ID" value="QFY61798.1"/>
    <property type="molecule type" value="Genomic_DNA"/>
</dbReference>
<dbReference type="Pfam" id="PF13578">
    <property type="entry name" value="Methyltransf_24"/>
    <property type="match status" value="1"/>
</dbReference>
<dbReference type="OrthoDB" id="7192174at2"/>
<dbReference type="GO" id="GO:0032259">
    <property type="term" value="P:methylation"/>
    <property type="evidence" value="ECO:0007669"/>
    <property type="project" value="UniProtKB-KW"/>
</dbReference>
<reference evidence="1 2" key="1">
    <citation type="submission" date="2019-08" db="EMBL/GenBank/DDBJ databases">
        <title>Prosopis cineraria nodule microbiome.</title>
        <authorList>
            <person name="Ali R."/>
            <person name="Chaluvadi S.R."/>
            <person name="Wang X."/>
        </authorList>
    </citation>
    <scope>NUCLEOTIDE SEQUENCE [LARGE SCALE GENOMIC DNA]</scope>
    <source>
        <strain evidence="1 2">BG7</strain>
    </source>
</reference>
<evidence type="ECO:0000313" key="1">
    <source>
        <dbReference type="EMBL" id="QFY61798.1"/>
    </source>
</evidence>
<protein>
    <submittedName>
        <fullName evidence="1">Class I SAM-dependent methyltransferase</fullName>
    </submittedName>
</protein>
<proteinExistence type="predicted"/>
<dbReference type="SUPFAM" id="SSF53335">
    <property type="entry name" value="S-adenosyl-L-methionine-dependent methyltransferases"/>
    <property type="match status" value="1"/>
</dbReference>
<dbReference type="GO" id="GO:0008168">
    <property type="term" value="F:methyltransferase activity"/>
    <property type="evidence" value="ECO:0007669"/>
    <property type="project" value="UniProtKB-KW"/>
</dbReference>
<dbReference type="InterPro" id="IPR029063">
    <property type="entry name" value="SAM-dependent_MTases_sf"/>
</dbReference>
<keyword evidence="1" id="KW-0808">Transferase</keyword>
<keyword evidence="2" id="KW-1185">Reference proteome</keyword>
<dbReference type="Proteomes" id="UP000326881">
    <property type="component" value="Chromosome"/>
</dbReference>
<dbReference type="Gene3D" id="3.40.50.150">
    <property type="entry name" value="Vaccinia Virus protein VP39"/>
    <property type="match status" value="1"/>
</dbReference>
<keyword evidence="1" id="KW-0489">Methyltransferase</keyword>
<dbReference type="RefSeq" id="WP_153271879.1">
    <property type="nucleotide sequence ID" value="NZ_CP043498.1"/>
</dbReference>
<sequence length="255" mass="28486">MDREARRFIFHTLQSVNGYIDPPDALVFLSLLRCQAAENLAGAVAEIGVYYGRSYFLLRYICGNDEQIVAIDSFDAAQGQYADFLENGRRLGLTVDEDTVIQSDSTVLTVGDISKKAGAVRFFSVDGGHLLHHVASDSKLAAGCLADHGIIVFDDTFNPTWPEVTVGVADFLRRQEGAFSPFCITKYKTYVCRTPFHDLYSHAIETAADLAVFEQIEIEFLGAKAIRLENPMRRRILHELLVKARLTALSERAYR</sequence>
<dbReference type="AlphaFoldDB" id="A0A5Q0C768"/>
<organism evidence="1 2">
    <name type="scientific">Rhizobium grahamii</name>
    <dbReference type="NCBI Taxonomy" id="1120045"/>
    <lineage>
        <taxon>Bacteria</taxon>
        <taxon>Pseudomonadati</taxon>
        <taxon>Pseudomonadota</taxon>
        <taxon>Alphaproteobacteria</taxon>
        <taxon>Hyphomicrobiales</taxon>
        <taxon>Rhizobiaceae</taxon>
        <taxon>Rhizobium/Agrobacterium group</taxon>
        <taxon>Rhizobium</taxon>
    </lineage>
</organism>
<accession>A0A5Q0C768</accession>
<gene>
    <name evidence="1" type="ORF">FZ934_16180</name>
</gene>
<evidence type="ECO:0000313" key="2">
    <source>
        <dbReference type="Proteomes" id="UP000326881"/>
    </source>
</evidence>
<name>A0A5Q0C768_9HYPH</name>
<dbReference type="KEGG" id="rgr:FZ934_16180"/>